<proteinExistence type="predicted"/>
<protein>
    <submittedName>
        <fullName evidence="1">Uncharacterized protein</fullName>
    </submittedName>
</protein>
<sequence>MHRNYYILVLTLIISNLLYSFGGRPITVEEVRPYYTASDTAKIEIFVYTNLSDNTNYNYLTLAIADSIANQLEYNKTIRLQSSTNVKLTPVDFERAYERKVFQFTNITYTATDSSSNTAIVTNYEYYYYTNWGGLRSNVTLITPETKYFQLNEEEEVIINYNGSNVIVKNTNDFVQNIELGGYFYEYTGDDIKKEVFKRDADIVIFGSIEYKRPNISVITSIAYVKERK</sequence>
<dbReference type="HOGENOM" id="CLU_1207940_0_0_12"/>
<dbReference type="AlphaFoldDB" id="J9TW47"/>
<reference evidence="1 2" key="1">
    <citation type="journal article" date="2012" name="BMC Genomics">
        <title>Comparative genomics of Brachyspira pilosicoli strains: genome rearrangements, reductions and correlation of genetic compliment with phenotypic diversity.</title>
        <authorList>
            <person name="Mappley L.J."/>
            <person name="Black M.L."/>
            <person name="Abuoun M."/>
            <person name="Darby A.C."/>
            <person name="Woodward M.J."/>
            <person name="Parkhill J."/>
            <person name="Turner A.K."/>
            <person name="Bellgard M.I."/>
            <person name="La T."/>
            <person name="Phillips N.D."/>
            <person name="La Ragione R.M."/>
            <person name="Hampson D.J."/>
        </authorList>
    </citation>
    <scope>NUCLEOTIDE SEQUENCE [LARGE SCALE GENOMIC DNA]</scope>
    <source>
        <strain evidence="1">B2904</strain>
    </source>
</reference>
<gene>
    <name evidence="1" type="ORF">B2904_orf1243</name>
</gene>
<dbReference type="Proteomes" id="UP000007346">
    <property type="component" value="Chromosome"/>
</dbReference>
<dbReference type="KEGG" id="bpj:B2904_orf1243"/>
<accession>J9TW47</accession>
<organism evidence="1 2">
    <name type="scientific">Brachyspira pilosicoli B2904</name>
    <dbReference type="NCBI Taxonomy" id="1133568"/>
    <lineage>
        <taxon>Bacteria</taxon>
        <taxon>Pseudomonadati</taxon>
        <taxon>Spirochaetota</taxon>
        <taxon>Spirochaetia</taxon>
        <taxon>Brachyspirales</taxon>
        <taxon>Brachyspiraceae</taxon>
        <taxon>Brachyspira</taxon>
    </lineage>
</organism>
<name>J9TW47_BRAPL</name>
<dbReference type="PATRIC" id="fig|1133568.3.peg.1244"/>
<evidence type="ECO:0000313" key="1">
    <source>
        <dbReference type="EMBL" id="AFR70582.1"/>
    </source>
</evidence>
<dbReference type="EMBL" id="CP003490">
    <property type="protein sequence ID" value="AFR70582.1"/>
    <property type="molecule type" value="Genomic_DNA"/>
</dbReference>
<evidence type="ECO:0000313" key="2">
    <source>
        <dbReference type="Proteomes" id="UP000007346"/>
    </source>
</evidence>